<gene>
    <name evidence="2" type="ORF">EGH73_02855</name>
</gene>
<protein>
    <submittedName>
        <fullName evidence="2">Lantibiotic dehydratase</fullName>
    </submittedName>
</protein>
<accession>A0A3N0XAW4</accession>
<dbReference type="RefSeq" id="WP_123280599.1">
    <property type="nucleotide sequence ID" value="NZ_DALZAR010000002.1"/>
</dbReference>
<feature type="domain" description="Thiopeptide-type bacteriocin biosynthesis" evidence="1">
    <location>
        <begin position="12"/>
        <end position="270"/>
    </location>
</feature>
<dbReference type="Pfam" id="PF14028">
    <property type="entry name" value="Lant_dehydr_C"/>
    <property type="match status" value="1"/>
</dbReference>
<name>A0A3N0XAW4_9FLAO</name>
<evidence type="ECO:0000259" key="1">
    <source>
        <dbReference type="Pfam" id="PF14028"/>
    </source>
</evidence>
<dbReference type="NCBIfam" id="TIGR03891">
    <property type="entry name" value="thiopep_ocin"/>
    <property type="match status" value="1"/>
</dbReference>
<proteinExistence type="predicted"/>
<sequence>MITRKFLPGAEWLYIKIYSGAKTSDLILQETATQLVENLKQENLIEKWFFIRYSDPKPHIRLRFLLCRRSSLDIVLEKINLELQEFLASGEIISFLLDTYVRELERYGFNTIDYAESLFSYSSDLVLNLLGCDDEEKLMMSVFYINNFLSKLKWSETEKANWLLSIDSAFKAEFNADKQLKNQLVKKYAAFKSKYEDFLHSEDFEEFRNLILLNLAKSEKILEKLLLLQSDNSLQVSLYTFFQSIFHMHINRIFHSNQRLFEMIIYDFLLRENKTRLAIPNHF</sequence>
<dbReference type="Proteomes" id="UP000267623">
    <property type="component" value="Unassembled WGS sequence"/>
</dbReference>
<reference evidence="3" key="1">
    <citation type="submission" date="2018-11" db="EMBL/GenBank/DDBJ databases">
        <title>Proposal to divide the Flavobacteriaceae and reorganize its genera based on Amino Acid Identity values calculated from whole genome sequences.</title>
        <authorList>
            <person name="Nicholson A.C."/>
            <person name="Gulvik C.A."/>
            <person name="Whitney A.M."/>
            <person name="Humrighouse B.W."/>
            <person name="Bell M."/>
            <person name="Holmes B."/>
            <person name="Steigerwalt A."/>
            <person name="Villarma A."/>
            <person name="Sheth M."/>
            <person name="Batra D."/>
            <person name="Pryor J."/>
            <person name="Bernardet J.-F."/>
            <person name="Hugo C."/>
            <person name="Kampfer P."/>
            <person name="Newman J."/>
            <person name="Mcquiston J."/>
        </authorList>
    </citation>
    <scope>NUCLEOTIDE SEQUENCE [LARGE SCALE GENOMIC DNA]</scope>
    <source>
        <strain evidence="3">DSM 22165</strain>
    </source>
</reference>
<evidence type="ECO:0000313" key="3">
    <source>
        <dbReference type="Proteomes" id="UP000267623"/>
    </source>
</evidence>
<comment type="caution">
    <text evidence="2">The sequence shown here is derived from an EMBL/GenBank/DDBJ whole genome shotgun (WGS) entry which is preliminary data.</text>
</comment>
<dbReference type="AlphaFoldDB" id="A0A3N0XAW4"/>
<dbReference type="InterPro" id="IPR023809">
    <property type="entry name" value="Thiopep_bacteriocin_synth_dom"/>
</dbReference>
<organism evidence="2 3">
    <name type="scientific">Epilithonimonas hominis</name>
    <dbReference type="NCBI Taxonomy" id="420404"/>
    <lineage>
        <taxon>Bacteria</taxon>
        <taxon>Pseudomonadati</taxon>
        <taxon>Bacteroidota</taxon>
        <taxon>Flavobacteriia</taxon>
        <taxon>Flavobacteriales</taxon>
        <taxon>Weeksellaceae</taxon>
        <taxon>Chryseobacterium group</taxon>
        <taxon>Epilithonimonas</taxon>
    </lineage>
</organism>
<evidence type="ECO:0000313" key="2">
    <source>
        <dbReference type="EMBL" id="ROI14527.1"/>
    </source>
</evidence>
<dbReference type="EMBL" id="RJTU01000018">
    <property type="protein sequence ID" value="ROI14527.1"/>
    <property type="molecule type" value="Genomic_DNA"/>
</dbReference>